<dbReference type="EMBL" id="KN823276">
    <property type="protein sequence ID" value="KIO18582.1"/>
    <property type="molecule type" value="Genomic_DNA"/>
</dbReference>
<proteinExistence type="predicted"/>
<evidence type="ECO:0000313" key="1">
    <source>
        <dbReference type="EMBL" id="KIO18582.1"/>
    </source>
</evidence>
<reference evidence="1 2" key="1">
    <citation type="submission" date="2014-04" db="EMBL/GenBank/DDBJ databases">
        <authorList>
            <consortium name="DOE Joint Genome Institute"/>
            <person name="Kuo A."/>
            <person name="Girlanda M."/>
            <person name="Perotto S."/>
            <person name="Kohler A."/>
            <person name="Nagy L.G."/>
            <person name="Floudas D."/>
            <person name="Copeland A."/>
            <person name="Barry K.W."/>
            <person name="Cichocki N."/>
            <person name="Veneault-Fourrey C."/>
            <person name="LaButti K."/>
            <person name="Lindquist E.A."/>
            <person name="Lipzen A."/>
            <person name="Lundell T."/>
            <person name="Morin E."/>
            <person name="Murat C."/>
            <person name="Sun H."/>
            <person name="Tunlid A."/>
            <person name="Henrissat B."/>
            <person name="Grigoriev I.V."/>
            <person name="Hibbett D.S."/>
            <person name="Martin F."/>
            <person name="Nordberg H.P."/>
            <person name="Cantor M.N."/>
            <person name="Hua S.X."/>
        </authorList>
    </citation>
    <scope>NUCLEOTIDE SEQUENCE [LARGE SCALE GENOMIC DNA]</scope>
    <source>
        <strain evidence="1 2">MUT 4182</strain>
    </source>
</reference>
<reference evidence="2" key="2">
    <citation type="submission" date="2015-01" db="EMBL/GenBank/DDBJ databases">
        <title>Evolutionary Origins and Diversification of the Mycorrhizal Mutualists.</title>
        <authorList>
            <consortium name="DOE Joint Genome Institute"/>
            <consortium name="Mycorrhizal Genomics Consortium"/>
            <person name="Kohler A."/>
            <person name="Kuo A."/>
            <person name="Nagy L.G."/>
            <person name="Floudas D."/>
            <person name="Copeland A."/>
            <person name="Barry K.W."/>
            <person name="Cichocki N."/>
            <person name="Veneault-Fourrey C."/>
            <person name="LaButti K."/>
            <person name="Lindquist E.A."/>
            <person name="Lipzen A."/>
            <person name="Lundell T."/>
            <person name="Morin E."/>
            <person name="Murat C."/>
            <person name="Riley R."/>
            <person name="Ohm R."/>
            <person name="Sun H."/>
            <person name="Tunlid A."/>
            <person name="Henrissat B."/>
            <person name="Grigoriev I.V."/>
            <person name="Hibbett D.S."/>
            <person name="Martin F."/>
        </authorList>
    </citation>
    <scope>NUCLEOTIDE SEQUENCE [LARGE SCALE GENOMIC DNA]</scope>
    <source>
        <strain evidence="2">MUT 4182</strain>
    </source>
</reference>
<dbReference type="HOGENOM" id="CLU_2795823_0_0_1"/>
<keyword evidence="2" id="KW-1185">Reference proteome</keyword>
<accession>A0A0C3LAR0</accession>
<gene>
    <name evidence="1" type="ORF">M407DRAFT_246443</name>
</gene>
<dbReference type="OrthoDB" id="2767786at2759"/>
<protein>
    <submittedName>
        <fullName evidence="1">Uncharacterized protein</fullName>
    </submittedName>
</protein>
<name>A0A0C3LAR0_9AGAM</name>
<organism evidence="1 2">
    <name type="scientific">Tulasnella calospora MUT 4182</name>
    <dbReference type="NCBI Taxonomy" id="1051891"/>
    <lineage>
        <taxon>Eukaryota</taxon>
        <taxon>Fungi</taxon>
        <taxon>Dikarya</taxon>
        <taxon>Basidiomycota</taxon>
        <taxon>Agaricomycotina</taxon>
        <taxon>Agaricomycetes</taxon>
        <taxon>Cantharellales</taxon>
        <taxon>Tulasnellaceae</taxon>
        <taxon>Tulasnella</taxon>
    </lineage>
</organism>
<dbReference type="Proteomes" id="UP000054248">
    <property type="component" value="Unassembled WGS sequence"/>
</dbReference>
<evidence type="ECO:0000313" key="2">
    <source>
        <dbReference type="Proteomes" id="UP000054248"/>
    </source>
</evidence>
<sequence length="68" mass="7957">MGVPVWVCPWLTKLNVEDVPDIDQNDWEALLEARGPRRRSRPRGTEPPLRITELRENVEEMRQASMTD</sequence>
<dbReference type="AlphaFoldDB" id="A0A0C3LAR0"/>